<accession>A0AAD7AJ66</accession>
<keyword evidence="1" id="KW-1133">Transmembrane helix</keyword>
<dbReference type="Pfam" id="PF20152">
    <property type="entry name" value="DUF6534"/>
    <property type="match status" value="1"/>
</dbReference>
<reference evidence="3" key="1">
    <citation type="submission" date="2023-03" db="EMBL/GenBank/DDBJ databases">
        <title>Massive genome expansion in bonnet fungi (Mycena s.s.) driven by repeated elements and novel gene families across ecological guilds.</title>
        <authorList>
            <consortium name="Lawrence Berkeley National Laboratory"/>
            <person name="Harder C.B."/>
            <person name="Miyauchi S."/>
            <person name="Viragh M."/>
            <person name="Kuo A."/>
            <person name="Thoen E."/>
            <person name="Andreopoulos B."/>
            <person name="Lu D."/>
            <person name="Skrede I."/>
            <person name="Drula E."/>
            <person name="Henrissat B."/>
            <person name="Morin E."/>
            <person name="Kohler A."/>
            <person name="Barry K."/>
            <person name="LaButti K."/>
            <person name="Morin E."/>
            <person name="Salamov A."/>
            <person name="Lipzen A."/>
            <person name="Mereny Z."/>
            <person name="Hegedus B."/>
            <person name="Baldrian P."/>
            <person name="Stursova M."/>
            <person name="Weitz H."/>
            <person name="Taylor A."/>
            <person name="Grigoriev I.V."/>
            <person name="Nagy L.G."/>
            <person name="Martin F."/>
            <person name="Kauserud H."/>
        </authorList>
    </citation>
    <scope>NUCLEOTIDE SEQUENCE</scope>
    <source>
        <strain evidence="3">CBHHK002</strain>
    </source>
</reference>
<dbReference type="EMBL" id="JARIHO010000006">
    <property type="protein sequence ID" value="KAJ7359958.1"/>
    <property type="molecule type" value="Genomic_DNA"/>
</dbReference>
<dbReference type="PANTHER" id="PTHR40465">
    <property type="entry name" value="CHROMOSOME 1, WHOLE GENOME SHOTGUN SEQUENCE"/>
    <property type="match status" value="1"/>
</dbReference>
<sequence length="355" mass="38215">MASSVSRPPNFDIAVITGPMCNTALLGCVTIQVYVYVLAFPHDKIVVKALGIFPGLNPKPALNISPVYSVFFLDLLQTGFATHYAWYVLAGAGVTRSHCFPRPGHWLQLLLLQLLWHSWSNYSIRGGSGSLAMVKRGSFPSSPSSYCSSIDIFNLQTATASCIAGWYTGIVLPNAGSGPLAQINFKRSIKTFDLDPAVTTWLAGAMACDIIITITLVVQLAIRRNEALVATKRIVHRTIRMAIETGAITSVAVTIELALILNVTTTSWYFMVGMLITKIYSNSLLASLNSRSPLFDGSTTVFWQPSNGPGNNTNVFSTSPPERSATDIGLGNTSLGVFEAKPGSFTGSRSEVEPV</sequence>
<feature type="transmembrane region" description="Helical" evidence="1">
    <location>
        <begin position="201"/>
        <end position="222"/>
    </location>
</feature>
<feature type="transmembrane region" description="Helical" evidence="1">
    <location>
        <begin position="242"/>
        <end position="261"/>
    </location>
</feature>
<comment type="caution">
    <text evidence="3">The sequence shown here is derived from an EMBL/GenBank/DDBJ whole genome shotgun (WGS) entry which is preliminary data.</text>
</comment>
<organism evidence="3 4">
    <name type="scientific">Mycena albidolilacea</name>
    <dbReference type="NCBI Taxonomy" id="1033008"/>
    <lineage>
        <taxon>Eukaryota</taxon>
        <taxon>Fungi</taxon>
        <taxon>Dikarya</taxon>
        <taxon>Basidiomycota</taxon>
        <taxon>Agaricomycotina</taxon>
        <taxon>Agaricomycetes</taxon>
        <taxon>Agaricomycetidae</taxon>
        <taxon>Agaricales</taxon>
        <taxon>Marasmiineae</taxon>
        <taxon>Mycenaceae</taxon>
        <taxon>Mycena</taxon>
    </lineage>
</organism>
<keyword evidence="1" id="KW-0812">Transmembrane</keyword>
<dbReference type="PROSITE" id="PS51257">
    <property type="entry name" value="PROKAR_LIPOPROTEIN"/>
    <property type="match status" value="1"/>
</dbReference>
<keyword evidence="1" id="KW-0472">Membrane</keyword>
<dbReference type="Proteomes" id="UP001218218">
    <property type="component" value="Unassembled WGS sequence"/>
</dbReference>
<name>A0AAD7AJ66_9AGAR</name>
<dbReference type="PANTHER" id="PTHR40465:SF1">
    <property type="entry name" value="DUF6534 DOMAIN-CONTAINING PROTEIN"/>
    <property type="match status" value="1"/>
</dbReference>
<evidence type="ECO:0000256" key="1">
    <source>
        <dbReference type="SAM" id="Phobius"/>
    </source>
</evidence>
<feature type="domain" description="DUF6534" evidence="2">
    <location>
        <begin position="205"/>
        <end position="292"/>
    </location>
</feature>
<evidence type="ECO:0000313" key="3">
    <source>
        <dbReference type="EMBL" id="KAJ7359958.1"/>
    </source>
</evidence>
<keyword evidence="4" id="KW-1185">Reference proteome</keyword>
<proteinExistence type="predicted"/>
<evidence type="ECO:0000259" key="2">
    <source>
        <dbReference type="Pfam" id="PF20152"/>
    </source>
</evidence>
<protein>
    <recommendedName>
        <fullName evidence="2">DUF6534 domain-containing protein</fullName>
    </recommendedName>
</protein>
<gene>
    <name evidence="3" type="ORF">DFH08DRAFT_1039294</name>
</gene>
<dbReference type="InterPro" id="IPR045339">
    <property type="entry name" value="DUF6534"/>
</dbReference>
<dbReference type="AlphaFoldDB" id="A0AAD7AJ66"/>
<evidence type="ECO:0000313" key="4">
    <source>
        <dbReference type="Proteomes" id="UP001218218"/>
    </source>
</evidence>